<keyword evidence="7" id="KW-1185">Reference proteome</keyword>
<keyword evidence="2" id="KW-0597">Phosphoprotein</keyword>
<comment type="similarity">
    <text evidence="1 4">Belongs to the OSBP family.</text>
</comment>
<dbReference type="AlphaFoldDB" id="A0A9P0DY10"/>
<evidence type="ECO:0000313" key="6">
    <source>
        <dbReference type="EMBL" id="CAH1390099.1"/>
    </source>
</evidence>
<dbReference type="EMBL" id="OV725077">
    <property type="protein sequence ID" value="CAH1390099.1"/>
    <property type="molecule type" value="Genomic_DNA"/>
</dbReference>
<dbReference type="Pfam" id="PF01237">
    <property type="entry name" value="Oxysterol_BP"/>
    <property type="match status" value="1"/>
</dbReference>
<organism evidence="6 7">
    <name type="scientific">Nezara viridula</name>
    <name type="common">Southern green stink bug</name>
    <name type="synonym">Cimex viridulus</name>
    <dbReference type="NCBI Taxonomy" id="85310"/>
    <lineage>
        <taxon>Eukaryota</taxon>
        <taxon>Metazoa</taxon>
        <taxon>Ecdysozoa</taxon>
        <taxon>Arthropoda</taxon>
        <taxon>Hexapoda</taxon>
        <taxon>Insecta</taxon>
        <taxon>Pterygota</taxon>
        <taxon>Neoptera</taxon>
        <taxon>Paraneoptera</taxon>
        <taxon>Hemiptera</taxon>
        <taxon>Heteroptera</taxon>
        <taxon>Panheteroptera</taxon>
        <taxon>Pentatomomorpha</taxon>
        <taxon>Pentatomoidea</taxon>
        <taxon>Pentatomidae</taxon>
        <taxon>Pentatominae</taxon>
        <taxon>Nezara</taxon>
    </lineage>
</organism>
<evidence type="ECO:0000256" key="2">
    <source>
        <dbReference type="ARBA" id="ARBA00022553"/>
    </source>
</evidence>
<evidence type="ECO:0000256" key="5">
    <source>
        <dbReference type="RuleBase" id="RU003845"/>
    </source>
</evidence>
<dbReference type="PANTHER" id="PTHR10972:SF205">
    <property type="entry name" value="OXYSTEROL-BINDING PROTEIN 1"/>
    <property type="match status" value="1"/>
</dbReference>
<dbReference type="GO" id="GO:0097038">
    <property type="term" value="C:perinuclear endoplasmic reticulum"/>
    <property type="evidence" value="ECO:0007669"/>
    <property type="project" value="TreeGrafter"/>
</dbReference>
<name>A0A9P0DY10_NEZVI</name>
<evidence type="ECO:0000256" key="4">
    <source>
        <dbReference type="RuleBase" id="RU003844"/>
    </source>
</evidence>
<dbReference type="PANTHER" id="PTHR10972">
    <property type="entry name" value="OXYSTEROL-BINDING PROTEIN-RELATED"/>
    <property type="match status" value="1"/>
</dbReference>
<evidence type="ECO:0000256" key="3">
    <source>
        <dbReference type="ARBA" id="ARBA00023121"/>
    </source>
</evidence>
<dbReference type="SUPFAM" id="SSF144000">
    <property type="entry name" value="Oxysterol-binding protein-like"/>
    <property type="match status" value="1"/>
</dbReference>
<keyword evidence="5" id="KW-0813">Transport</keyword>
<evidence type="ECO:0000256" key="1">
    <source>
        <dbReference type="ARBA" id="ARBA00008842"/>
    </source>
</evidence>
<protein>
    <recommendedName>
        <fullName evidence="5">Oxysterol-binding protein</fullName>
    </recommendedName>
</protein>
<dbReference type="GO" id="GO:0005886">
    <property type="term" value="C:plasma membrane"/>
    <property type="evidence" value="ECO:0007669"/>
    <property type="project" value="TreeGrafter"/>
</dbReference>
<keyword evidence="3" id="KW-0446">Lipid-binding</keyword>
<keyword evidence="5" id="KW-0445">Lipid transport</keyword>
<dbReference type="InterPro" id="IPR037239">
    <property type="entry name" value="OSBP_sf"/>
</dbReference>
<dbReference type="InterPro" id="IPR018494">
    <property type="entry name" value="Oxysterol-bd_CS"/>
</dbReference>
<dbReference type="GO" id="GO:0032934">
    <property type="term" value="F:sterol binding"/>
    <property type="evidence" value="ECO:0007669"/>
    <property type="project" value="TreeGrafter"/>
</dbReference>
<dbReference type="FunFam" id="2.40.160.120:FF:000001">
    <property type="entry name" value="Oxysterol-binding protein"/>
    <property type="match status" value="1"/>
</dbReference>
<dbReference type="GO" id="GO:0005829">
    <property type="term" value="C:cytosol"/>
    <property type="evidence" value="ECO:0007669"/>
    <property type="project" value="TreeGrafter"/>
</dbReference>
<gene>
    <name evidence="6" type="ORF">NEZAVI_LOCUS1355</name>
</gene>
<evidence type="ECO:0000313" key="7">
    <source>
        <dbReference type="Proteomes" id="UP001152798"/>
    </source>
</evidence>
<dbReference type="OrthoDB" id="1854502at2759"/>
<accession>A0A9P0DY10</accession>
<dbReference type="Proteomes" id="UP001152798">
    <property type="component" value="Chromosome 1"/>
</dbReference>
<dbReference type="Gene3D" id="2.40.160.120">
    <property type="match status" value="1"/>
</dbReference>
<dbReference type="InterPro" id="IPR000648">
    <property type="entry name" value="Oxysterol-bd"/>
</dbReference>
<sequence>MPKRKQIPARPDMPFDIWTIVKQFASREITRISVPVNFCEPLSFLQRLTEDFEYASALEKAATFTDPGEQMAHVAAFSASVYASTSNRMTKPFNPLLNETFDLDRKEELGWRAIAEQVSHHPPRSALHVEGSKWKCWEDYGLMMKYRGNYMQIKPEGVTHLVFDSGNHYTWNKVISSINNIIVGTMWIDNYGTDVVTNHTLGYKCTLTYATSSSKEAKRKVTGFVLNEAGEKKWIVAGEWDKIMKVAPVTDATDEVALIEDENTTATVVWEKSAPREDSHLQYYFGQFATELNEPEPGVAPTDSRFRPDVRSFENGNWQEANSVKCELEDKQRARLKAQDKEPDPLWFRKQTVEDVGDETYVYIGGYWECKKKKDWKRCPKIF</sequence>
<reference evidence="6" key="1">
    <citation type="submission" date="2022-01" db="EMBL/GenBank/DDBJ databases">
        <authorList>
            <person name="King R."/>
        </authorList>
    </citation>
    <scope>NUCLEOTIDE SEQUENCE</scope>
</reference>
<dbReference type="GO" id="GO:0120009">
    <property type="term" value="P:intermembrane lipid transfer"/>
    <property type="evidence" value="ECO:0007669"/>
    <property type="project" value="UniProtKB-ARBA"/>
</dbReference>
<proteinExistence type="inferred from homology"/>
<dbReference type="PROSITE" id="PS01013">
    <property type="entry name" value="OSBP"/>
    <property type="match status" value="1"/>
</dbReference>